<dbReference type="PANTHER" id="PTHR25462:SF296">
    <property type="entry name" value="MEIOTIC P26, ISOFORM F"/>
    <property type="match status" value="1"/>
</dbReference>
<dbReference type="SUPFAM" id="SSF57845">
    <property type="entry name" value="B-box zinc-binding domain"/>
    <property type="match status" value="1"/>
</dbReference>
<dbReference type="InterPro" id="IPR047153">
    <property type="entry name" value="TRIM45/56/19-like"/>
</dbReference>
<dbReference type="SMART" id="SM00336">
    <property type="entry name" value="BBOX"/>
    <property type="match status" value="2"/>
</dbReference>
<keyword evidence="1" id="KW-0862">Zinc</keyword>
<keyword evidence="2" id="KW-0175">Coiled coil</keyword>
<keyword evidence="1" id="KW-0479">Metal-binding</keyword>
<feature type="coiled-coil region" evidence="2">
    <location>
        <begin position="128"/>
        <end position="216"/>
    </location>
</feature>
<dbReference type="PROSITE" id="PS50119">
    <property type="entry name" value="ZF_BBOX"/>
    <property type="match status" value="1"/>
</dbReference>
<keyword evidence="1" id="KW-0863">Zinc-finger</keyword>
<dbReference type="InterPro" id="IPR000315">
    <property type="entry name" value="Znf_B-box"/>
</dbReference>
<dbReference type="EMBL" id="JARBDR010000811">
    <property type="protein sequence ID" value="KAJ8306663.1"/>
    <property type="molecule type" value="Genomic_DNA"/>
</dbReference>
<reference evidence="4 5" key="1">
    <citation type="submission" date="2022-12" db="EMBL/GenBank/DDBJ databases">
        <title>Chromosome-level genome of Tegillarca granosa.</title>
        <authorList>
            <person name="Kim J."/>
        </authorList>
    </citation>
    <scope>NUCLEOTIDE SEQUENCE [LARGE SCALE GENOMIC DNA]</scope>
    <source>
        <strain evidence="4">Teg-2019</strain>
        <tissue evidence="4">Adductor muscle</tissue>
    </source>
</reference>
<feature type="domain" description="B box-type" evidence="3">
    <location>
        <begin position="71"/>
        <end position="112"/>
    </location>
</feature>
<dbReference type="CDD" id="cd19756">
    <property type="entry name" value="Bbox2"/>
    <property type="match status" value="1"/>
</dbReference>
<accession>A0ABQ9EN32</accession>
<evidence type="ECO:0000256" key="2">
    <source>
        <dbReference type="SAM" id="Coils"/>
    </source>
</evidence>
<protein>
    <recommendedName>
        <fullName evidence="3">B box-type domain-containing protein</fullName>
    </recommendedName>
</protein>
<dbReference type="Gene3D" id="3.30.160.60">
    <property type="entry name" value="Classic Zinc Finger"/>
    <property type="match status" value="1"/>
</dbReference>
<evidence type="ECO:0000259" key="3">
    <source>
        <dbReference type="PROSITE" id="PS50119"/>
    </source>
</evidence>
<organism evidence="4 5">
    <name type="scientific">Tegillarca granosa</name>
    <name type="common">Malaysian cockle</name>
    <name type="synonym">Anadara granosa</name>
    <dbReference type="NCBI Taxonomy" id="220873"/>
    <lineage>
        <taxon>Eukaryota</taxon>
        <taxon>Metazoa</taxon>
        <taxon>Spiralia</taxon>
        <taxon>Lophotrochozoa</taxon>
        <taxon>Mollusca</taxon>
        <taxon>Bivalvia</taxon>
        <taxon>Autobranchia</taxon>
        <taxon>Pteriomorphia</taxon>
        <taxon>Arcoida</taxon>
        <taxon>Arcoidea</taxon>
        <taxon>Arcidae</taxon>
        <taxon>Tegillarca</taxon>
    </lineage>
</organism>
<dbReference type="CDD" id="cd19757">
    <property type="entry name" value="Bbox1"/>
    <property type="match status" value="1"/>
</dbReference>
<dbReference type="PANTHER" id="PTHR25462">
    <property type="entry name" value="BONUS, ISOFORM C-RELATED"/>
    <property type="match status" value="1"/>
</dbReference>
<name>A0ABQ9EN32_TEGGR</name>
<gene>
    <name evidence="4" type="ORF">KUTeg_015704</name>
</gene>
<proteinExistence type="predicted"/>
<evidence type="ECO:0000256" key="1">
    <source>
        <dbReference type="PROSITE-ProRule" id="PRU00024"/>
    </source>
</evidence>
<evidence type="ECO:0000313" key="5">
    <source>
        <dbReference type="Proteomes" id="UP001217089"/>
    </source>
</evidence>
<comment type="caution">
    <text evidence="4">The sequence shown here is derived from an EMBL/GenBank/DDBJ whole genome shotgun (WGS) entry which is preliminary data.</text>
</comment>
<dbReference type="Proteomes" id="UP001217089">
    <property type="component" value="Unassembled WGS sequence"/>
</dbReference>
<dbReference type="Pfam" id="PF00643">
    <property type="entry name" value="zf-B_box"/>
    <property type="match status" value="1"/>
</dbReference>
<evidence type="ECO:0000313" key="4">
    <source>
        <dbReference type="EMBL" id="KAJ8306663.1"/>
    </source>
</evidence>
<sequence length="337" mass="39066">MDSSRRNNNSAFLKCELCESIKNVDWKCINCDQRLCNFCKAIHLKSKSSMGHTIRFLDKNDVLPLENKNPSKNIYCNNHSIEALQMYCEDCECPVCYSCATSTHQGHKFVKISDILEKSKKDLKKLMMKITKNQITGLQLNLEFMRQNKNSFYENVDSVIQEVEDQEKRLKQEVETICRNFIARLKQRENDYGNLIHRIEHQIQELEMLVKTSEEKLRVVNGVDLVKFLTDSKQTITKFAMAEPNIEHISFLKQQNSQAEIEKLFGSLVYEPIKNVHLMPSIKPHVTFGYQPSSIGGKISPRHKKSGLKRGVTPNPHKVIEIMNSIKIQDEHFSPRH</sequence>
<keyword evidence="5" id="KW-1185">Reference proteome</keyword>